<keyword evidence="7" id="KW-0411">Iron-sulfur</keyword>
<evidence type="ECO:0000256" key="3">
    <source>
        <dbReference type="ARBA" id="ARBA00022679"/>
    </source>
</evidence>
<evidence type="ECO:0000256" key="4">
    <source>
        <dbReference type="ARBA" id="ARBA00022723"/>
    </source>
</evidence>
<dbReference type="Proteomes" id="UP000231426">
    <property type="component" value="Unassembled WGS sequence"/>
</dbReference>
<dbReference type="GO" id="GO:0051536">
    <property type="term" value="F:iron-sulfur cluster binding"/>
    <property type="evidence" value="ECO:0007669"/>
    <property type="project" value="UniProtKB-KW"/>
</dbReference>
<keyword evidence="6" id="KW-0408">Iron</keyword>
<evidence type="ECO:0000256" key="1">
    <source>
        <dbReference type="ARBA" id="ARBA00001933"/>
    </source>
</evidence>
<name>A0A2M6W7Q6_9BACT</name>
<dbReference type="InterPro" id="IPR015421">
    <property type="entry name" value="PyrdxlP-dep_Trfase_major"/>
</dbReference>
<dbReference type="InterPro" id="IPR015424">
    <property type="entry name" value="PyrdxlP-dep_Trfase"/>
</dbReference>
<comment type="similarity">
    <text evidence="2">Belongs to the class-V pyridoxal-phosphate-dependent aminotransferase family. NifS/IscS subfamily.</text>
</comment>
<dbReference type="Gene3D" id="3.40.640.10">
    <property type="entry name" value="Type I PLP-dependent aspartate aminotransferase-like (Major domain)"/>
    <property type="match status" value="1"/>
</dbReference>
<keyword evidence="4" id="KW-0479">Metal-binding</keyword>
<dbReference type="FunFam" id="3.40.640.10:FF:000084">
    <property type="entry name" value="IscS-like cysteine desulfurase"/>
    <property type="match status" value="1"/>
</dbReference>
<evidence type="ECO:0000259" key="9">
    <source>
        <dbReference type="Pfam" id="PF00266"/>
    </source>
</evidence>
<evidence type="ECO:0000256" key="2">
    <source>
        <dbReference type="ARBA" id="ARBA00006490"/>
    </source>
</evidence>
<accession>A0A2M6W7Q6</accession>
<evidence type="ECO:0000256" key="6">
    <source>
        <dbReference type="ARBA" id="ARBA00023004"/>
    </source>
</evidence>
<feature type="domain" description="Aminotransferase class V" evidence="9">
    <location>
        <begin position="11"/>
        <end position="381"/>
    </location>
</feature>
<gene>
    <name evidence="10" type="ORF">COU29_00305</name>
</gene>
<keyword evidence="5" id="KW-0663">Pyridoxal phosphate</keyword>
<keyword evidence="3" id="KW-0808">Transferase</keyword>
<comment type="cofactor">
    <cofactor evidence="1">
        <name>pyridoxal 5'-phosphate</name>
        <dbReference type="ChEBI" id="CHEBI:597326"/>
    </cofactor>
</comment>
<dbReference type="Gene3D" id="1.10.260.50">
    <property type="match status" value="1"/>
</dbReference>
<reference evidence="11" key="1">
    <citation type="submission" date="2017-09" db="EMBL/GenBank/DDBJ databases">
        <title>Depth-based differentiation of microbial function through sediment-hosted aquifers and enrichment of novel symbionts in the deep terrestrial subsurface.</title>
        <authorList>
            <person name="Probst A.J."/>
            <person name="Ladd B."/>
            <person name="Jarett J.K."/>
            <person name="Geller-Mcgrath D.E."/>
            <person name="Sieber C.M.K."/>
            <person name="Emerson J.B."/>
            <person name="Anantharaman K."/>
            <person name="Thomas B.C."/>
            <person name="Malmstrom R."/>
            <person name="Stieglmeier M."/>
            <person name="Klingl A."/>
            <person name="Woyke T."/>
            <person name="Ryan C.M."/>
            <person name="Banfield J.F."/>
        </authorList>
    </citation>
    <scope>NUCLEOTIDE SEQUENCE [LARGE SCALE GENOMIC DNA]</scope>
</reference>
<proteinExistence type="inferred from homology"/>
<protein>
    <submittedName>
        <fullName evidence="10">Cysteine desulfurase NifS</fullName>
    </submittedName>
</protein>
<evidence type="ECO:0000256" key="7">
    <source>
        <dbReference type="ARBA" id="ARBA00023014"/>
    </source>
</evidence>
<dbReference type="GO" id="GO:0046872">
    <property type="term" value="F:metal ion binding"/>
    <property type="evidence" value="ECO:0007669"/>
    <property type="project" value="UniProtKB-KW"/>
</dbReference>
<organism evidence="10 11">
    <name type="scientific">Candidatus Magasanikbacteria bacterium CG10_big_fil_rev_8_21_14_0_10_36_32</name>
    <dbReference type="NCBI Taxonomy" id="1974646"/>
    <lineage>
        <taxon>Bacteria</taxon>
        <taxon>Candidatus Magasanikiibacteriota</taxon>
    </lineage>
</organism>
<dbReference type="Gene3D" id="3.90.1150.10">
    <property type="entry name" value="Aspartate Aminotransferase, domain 1"/>
    <property type="match status" value="1"/>
</dbReference>
<evidence type="ECO:0000313" key="10">
    <source>
        <dbReference type="EMBL" id="PIT88810.1"/>
    </source>
</evidence>
<evidence type="ECO:0000313" key="11">
    <source>
        <dbReference type="Proteomes" id="UP000231426"/>
    </source>
</evidence>
<dbReference type="SUPFAM" id="SSF53383">
    <property type="entry name" value="PLP-dependent transferases"/>
    <property type="match status" value="1"/>
</dbReference>
<evidence type="ECO:0000256" key="5">
    <source>
        <dbReference type="ARBA" id="ARBA00022898"/>
    </source>
</evidence>
<sequence length="411" mass="45801">MLIKPKKIRKIYLDNAATTPVDKRIFDYMKPYFTEQFGNPSALYNIGREAQKIVAESRKKVAGIIHALPENIIFTGGGSESDNLALFGIARAHSNKGKHIISIAIEHHAVLNPLEELKKEGFEITYLPVNQEGVVSVEAIVKAIRKDTILVTIMYANNEVGSIQPISDIGREILKFRKLNNTPYPFFHTDACQAVGYLDLDVEKLHVDLMTFNGSKMYGPKGVGVLYLRRGVNIKPIILGGGQEKGRRAGTENVPAIVGLAKAMELVQSDKEKESIRLRQLTSYFWKKIQEIVPAIQLNGPVIGENRLPNNLNVTFKNIEGEAMLLYLDEYGIMCSTGSACTSDSLEPSHVLQAMGLPYEMAHGSLRFTFGHDNSKADVDYIMKYLPVIVTQLREISPINLASEKHAKYKQ</sequence>
<dbReference type="InterPro" id="IPR015422">
    <property type="entry name" value="PyrdxlP-dep_Trfase_small"/>
</dbReference>
<comment type="caution">
    <text evidence="10">The sequence shown here is derived from an EMBL/GenBank/DDBJ whole genome shotgun (WGS) entry which is preliminary data.</text>
</comment>
<dbReference type="EMBL" id="PFBV01000001">
    <property type="protein sequence ID" value="PIT88810.1"/>
    <property type="molecule type" value="Genomic_DNA"/>
</dbReference>
<dbReference type="InterPro" id="IPR000192">
    <property type="entry name" value="Aminotrans_V_dom"/>
</dbReference>
<dbReference type="InterPro" id="IPR016454">
    <property type="entry name" value="Cysteine_dSase"/>
</dbReference>
<dbReference type="Pfam" id="PF00266">
    <property type="entry name" value="Aminotran_5"/>
    <property type="match status" value="1"/>
</dbReference>
<dbReference type="PANTHER" id="PTHR11601:SF34">
    <property type="entry name" value="CYSTEINE DESULFURASE"/>
    <property type="match status" value="1"/>
</dbReference>
<evidence type="ECO:0000256" key="8">
    <source>
        <dbReference type="ARBA" id="ARBA00050776"/>
    </source>
</evidence>
<comment type="catalytic activity">
    <reaction evidence="8">
        <text>(sulfur carrier)-H + L-cysteine = (sulfur carrier)-SH + L-alanine</text>
        <dbReference type="Rhea" id="RHEA:43892"/>
        <dbReference type="Rhea" id="RHEA-COMP:14737"/>
        <dbReference type="Rhea" id="RHEA-COMP:14739"/>
        <dbReference type="ChEBI" id="CHEBI:29917"/>
        <dbReference type="ChEBI" id="CHEBI:35235"/>
        <dbReference type="ChEBI" id="CHEBI:57972"/>
        <dbReference type="ChEBI" id="CHEBI:64428"/>
        <dbReference type="EC" id="2.8.1.7"/>
    </reaction>
</comment>
<dbReference type="GO" id="GO:0031071">
    <property type="term" value="F:cysteine desulfurase activity"/>
    <property type="evidence" value="ECO:0007669"/>
    <property type="project" value="UniProtKB-EC"/>
</dbReference>
<dbReference type="AlphaFoldDB" id="A0A2M6W7Q6"/>
<dbReference type="PIRSF" id="PIRSF005572">
    <property type="entry name" value="NifS"/>
    <property type="match status" value="1"/>
</dbReference>
<dbReference type="PANTHER" id="PTHR11601">
    <property type="entry name" value="CYSTEINE DESULFURYLASE FAMILY MEMBER"/>
    <property type="match status" value="1"/>
</dbReference>